<evidence type="ECO:0000313" key="1">
    <source>
        <dbReference type="EMBL" id="KAH7915024.1"/>
    </source>
</evidence>
<reference evidence="1" key="1">
    <citation type="journal article" date="2021" name="New Phytol.">
        <title>Evolutionary innovations through gain and loss of genes in the ectomycorrhizal Boletales.</title>
        <authorList>
            <person name="Wu G."/>
            <person name="Miyauchi S."/>
            <person name="Morin E."/>
            <person name="Kuo A."/>
            <person name="Drula E."/>
            <person name="Varga T."/>
            <person name="Kohler A."/>
            <person name="Feng B."/>
            <person name="Cao Y."/>
            <person name="Lipzen A."/>
            <person name="Daum C."/>
            <person name="Hundley H."/>
            <person name="Pangilinan J."/>
            <person name="Johnson J."/>
            <person name="Barry K."/>
            <person name="LaButti K."/>
            <person name="Ng V."/>
            <person name="Ahrendt S."/>
            <person name="Min B."/>
            <person name="Choi I.G."/>
            <person name="Park H."/>
            <person name="Plett J.M."/>
            <person name="Magnuson J."/>
            <person name="Spatafora J.W."/>
            <person name="Nagy L.G."/>
            <person name="Henrissat B."/>
            <person name="Grigoriev I.V."/>
            <person name="Yang Z.L."/>
            <person name="Xu J."/>
            <person name="Martin F.M."/>
        </authorList>
    </citation>
    <scope>NUCLEOTIDE SEQUENCE</scope>
    <source>
        <strain evidence="1">ATCC 28755</strain>
    </source>
</reference>
<sequence>GACVYCKSLKVRCEFIASAKSCKRCQNSGQPCIPRGRKKRKPALTQEELEQKSYEQDSRIKQLLQQLQRSQAENKYRDWVKNAPSYIEWLEGHISPRASFRVKFYFLSITIPGTPASSALCPPNIIRYCALYPAEILELFTLYVSSNRLALSLIFARYFKMINPAFSLLDPDHHTPSNLIWSSPFLFSVVCALASRHYTKRNIYTLAMSFAGDSAAQALISPLKNTETCQAYLLLSVYPIPRKRLAEDRSWIFMGVAFSLARELGLDDNPPASLDEREKLNRTRTWLNCFCVDGSYSTQSAKLPMISRNDYMAFQSRNWYISSPLNLTVDAHLCWYVHAITAMLEYQADMHRLREQGVAFDVVSRSITYDLQLCKICQEWNKRLETHPSTHSMCICWMSRSSRALMVIAAYMRLAMLSQAFQHDSACRTSSESYIPRESIYCARTVIRIVVQRLFTTGRLRYALESHFLFAAFAAAFLLNLMSPEHLIVFDDTIQDCNAALVRELIHVLGSDACAVDGRHSPALYSRFLSCLLGKYESRRR</sequence>
<keyword evidence="2" id="KW-1185">Reference proteome</keyword>
<accession>A0ACB8ANR3</accession>
<gene>
    <name evidence="1" type="ORF">BJ138DRAFT_991753</name>
</gene>
<proteinExistence type="predicted"/>
<protein>
    <submittedName>
        <fullName evidence="1">Fungal-specific transcription factor domain-containing protein</fullName>
    </submittedName>
</protein>
<dbReference type="EMBL" id="MU267606">
    <property type="protein sequence ID" value="KAH7915024.1"/>
    <property type="molecule type" value="Genomic_DNA"/>
</dbReference>
<organism evidence="1 2">
    <name type="scientific">Hygrophoropsis aurantiaca</name>
    <dbReference type="NCBI Taxonomy" id="72124"/>
    <lineage>
        <taxon>Eukaryota</taxon>
        <taxon>Fungi</taxon>
        <taxon>Dikarya</taxon>
        <taxon>Basidiomycota</taxon>
        <taxon>Agaricomycotina</taxon>
        <taxon>Agaricomycetes</taxon>
        <taxon>Agaricomycetidae</taxon>
        <taxon>Boletales</taxon>
        <taxon>Coniophorineae</taxon>
        <taxon>Hygrophoropsidaceae</taxon>
        <taxon>Hygrophoropsis</taxon>
    </lineage>
</organism>
<feature type="non-terminal residue" evidence="1">
    <location>
        <position position="1"/>
    </location>
</feature>
<comment type="caution">
    <text evidence="1">The sequence shown here is derived from an EMBL/GenBank/DDBJ whole genome shotgun (WGS) entry which is preliminary data.</text>
</comment>
<feature type="non-terminal residue" evidence="1">
    <location>
        <position position="541"/>
    </location>
</feature>
<dbReference type="Proteomes" id="UP000790377">
    <property type="component" value="Unassembled WGS sequence"/>
</dbReference>
<name>A0ACB8ANR3_9AGAM</name>
<evidence type="ECO:0000313" key="2">
    <source>
        <dbReference type="Proteomes" id="UP000790377"/>
    </source>
</evidence>